<dbReference type="EMBL" id="VKLS01000346">
    <property type="protein sequence ID" value="TSB34522.1"/>
    <property type="molecule type" value="Genomic_DNA"/>
</dbReference>
<dbReference type="AlphaFoldDB" id="A0A553YZ98"/>
<accession>A0A553YZ98</accession>
<feature type="region of interest" description="Disordered" evidence="1">
    <location>
        <begin position="108"/>
        <end position="132"/>
    </location>
</feature>
<evidence type="ECO:0000256" key="1">
    <source>
        <dbReference type="SAM" id="MobiDB-lite"/>
    </source>
</evidence>
<proteinExistence type="predicted"/>
<reference evidence="2 3" key="1">
    <citation type="submission" date="2019-07" db="EMBL/GenBank/DDBJ databases">
        <title>Draft genome for Streptomyces benahoarensis MZ03-48.</title>
        <authorList>
            <person name="Gonzalez-Pimentel J.L."/>
        </authorList>
    </citation>
    <scope>NUCLEOTIDE SEQUENCE [LARGE SCALE GENOMIC DNA]</scope>
    <source>
        <strain evidence="2 3">MZ03-48</strain>
    </source>
</reference>
<sequence length="132" mass="14251">MAWAPKGWARSPPAPRAWALPAPISARSGHGRQVPPEIYRSGPMRSLQNAAVGYACPLNDVSSYQKEIEYEAEDHSGVSLSAEARAILDGYVPQTGEPACRHPRLAREPLATGSAPLAGPRTRRAWTPSRRG</sequence>
<dbReference type="SUPFAM" id="SSF48576">
    <property type="entry name" value="Terpenoid synthases"/>
    <property type="match status" value="1"/>
</dbReference>
<evidence type="ECO:0000313" key="2">
    <source>
        <dbReference type="EMBL" id="TSB34522.1"/>
    </source>
</evidence>
<name>A0A553YZ98_9ACTN</name>
<organism evidence="2 3">
    <name type="scientific">Streptomyces benahoarensis</name>
    <dbReference type="NCBI Taxonomy" id="2595054"/>
    <lineage>
        <taxon>Bacteria</taxon>
        <taxon>Bacillati</taxon>
        <taxon>Actinomycetota</taxon>
        <taxon>Actinomycetes</taxon>
        <taxon>Kitasatosporales</taxon>
        <taxon>Streptomycetaceae</taxon>
        <taxon>Streptomyces</taxon>
    </lineage>
</organism>
<comment type="caution">
    <text evidence="2">The sequence shown here is derived from an EMBL/GenBank/DDBJ whole genome shotgun (WGS) entry which is preliminary data.</text>
</comment>
<protein>
    <submittedName>
        <fullName evidence="2">Uncharacterized protein</fullName>
    </submittedName>
</protein>
<keyword evidence="3" id="KW-1185">Reference proteome</keyword>
<gene>
    <name evidence="2" type="ORF">FNZ23_22160</name>
</gene>
<dbReference type="InterPro" id="IPR008949">
    <property type="entry name" value="Isoprenoid_synthase_dom_sf"/>
</dbReference>
<evidence type="ECO:0000313" key="3">
    <source>
        <dbReference type="Proteomes" id="UP000320888"/>
    </source>
</evidence>
<dbReference type="Gene3D" id="1.10.600.10">
    <property type="entry name" value="Farnesyl Diphosphate Synthase"/>
    <property type="match status" value="1"/>
</dbReference>
<dbReference type="Proteomes" id="UP000320888">
    <property type="component" value="Unassembled WGS sequence"/>
</dbReference>
<dbReference type="Pfam" id="PF19086">
    <property type="entry name" value="Terpene_syn_C_2"/>
    <property type="match status" value="1"/>
</dbReference>